<evidence type="ECO:0000256" key="1">
    <source>
        <dbReference type="SAM" id="MobiDB-lite"/>
    </source>
</evidence>
<dbReference type="Pfam" id="PF08634">
    <property type="entry name" value="Pet127"/>
    <property type="match status" value="1"/>
</dbReference>
<dbReference type="Proteomes" id="UP001358614">
    <property type="component" value="Chromosome 2"/>
</dbReference>
<keyword evidence="3" id="KW-1185">Reference proteome</keyword>
<dbReference type="PANTHER" id="PTHR31014">
    <property type="entry name" value="MITOCHONDRIAL TRANSLATION SYSTEM COMPONENT PET127-RELATED"/>
    <property type="match status" value="1"/>
</dbReference>
<sequence length="703" mass="78767">MALAFHAWHVASPLSTRATTAVSRAFISSVASSTSPASTSASASSSASASASASHQHVQDFQTSAAGEQLDAARGRSRRRFHKTRRQAVCRSLGSQAADDLVKDSTKARSIDVYKQRHKSGAPSLSISSSTRDDLYHLTRSPKAFHKRKSEHHPAIEQVTDLDLRLTSDESIQYTQKAPMINESEIEEILGSSTPTSHTTKQAEGKLGIAGTISAREVSINEVKPMRDMKIARLRKALGRVLFSPGVTPLRDSRTGVWNFEPSLQDIPQPDKFAFHRCPPYITPSQDEELIDLAKQQGCSFVGSTSTLTKALSQIYFAISGGKGVDLSTLSQDFTSEMSNGIYSVDSDKRWDIENVISDFGRILEKMLTCEVHDFKRFLLSSPESAVPEEERIAKEAYRYQRVRLTSLPGNGVFDIKTRACLPVRHDRANYLANSAYDISKDRGYTQSYEREYYDLLRAGMLKFSLQVRIGGMDGIFLAYHNTSRLYGFQYISLSEIDERIFGSTEMAEQAFRLSVSLLELLLQKSVAEFPDQAINILLKHSPAINAHSVTAYVEPKYWDSSAGERPIRAITLTMKNVLDGSVNYTISYNEVDEEGIKKARRGLHRLQQDMLAMNSLVVPAGETVKSMTRKDVITRRREKKEQQNQGEDQSAIPDEEAESYSKIRWREPGARQIKLREEAQESGQAYEKRKKTWRKGKFAWSV</sequence>
<feature type="compositionally biased region" description="Basic residues" evidence="1">
    <location>
        <begin position="75"/>
        <end position="88"/>
    </location>
</feature>
<dbReference type="InterPro" id="IPR013943">
    <property type="entry name" value="Pet127"/>
</dbReference>
<accession>A0AAX4KSX8</accession>
<gene>
    <name evidence="2" type="ORF">V865_007657</name>
</gene>
<dbReference type="EMBL" id="CP144090">
    <property type="protein sequence ID" value="WWD09530.1"/>
    <property type="molecule type" value="Genomic_DNA"/>
</dbReference>
<evidence type="ECO:0000313" key="3">
    <source>
        <dbReference type="Proteomes" id="UP001358614"/>
    </source>
</evidence>
<dbReference type="GO" id="GO:0000964">
    <property type="term" value="P:mitochondrial RNA 5'-end processing"/>
    <property type="evidence" value="ECO:0007669"/>
    <property type="project" value="TreeGrafter"/>
</dbReference>
<dbReference type="KEGG" id="ker:91106458"/>
<dbReference type="GO" id="GO:0005740">
    <property type="term" value="C:mitochondrial envelope"/>
    <property type="evidence" value="ECO:0007669"/>
    <property type="project" value="TreeGrafter"/>
</dbReference>
<dbReference type="AlphaFoldDB" id="A0AAX4KSX8"/>
<organism evidence="2 3">
    <name type="scientific">Kwoniella europaea PYCC6329</name>
    <dbReference type="NCBI Taxonomy" id="1423913"/>
    <lineage>
        <taxon>Eukaryota</taxon>
        <taxon>Fungi</taxon>
        <taxon>Dikarya</taxon>
        <taxon>Basidiomycota</taxon>
        <taxon>Agaricomycotina</taxon>
        <taxon>Tremellomycetes</taxon>
        <taxon>Tremellales</taxon>
        <taxon>Cryptococcaceae</taxon>
        <taxon>Kwoniella</taxon>
    </lineage>
</organism>
<name>A0AAX4KSX8_9TREE</name>
<feature type="region of interest" description="Disordered" evidence="1">
    <location>
        <begin position="630"/>
        <end position="666"/>
    </location>
</feature>
<feature type="region of interest" description="Disordered" evidence="1">
    <location>
        <begin position="51"/>
        <end position="88"/>
    </location>
</feature>
<evidence type="ECO:0000313" key="2">
    <source>
        <dbReference type="EMBL" id="WWD09530.1"/>
    </source>
</evidence>
<proteinExistence type="predicted"/>
<dbReference type="PANTHER" id="PTHR31014:SF0">
    <property type="entry name" value="MITOCHONDRIAL TRANSLATION SYSTEM COMPONENT PET127-RELATED"/>
    <property type="match status" value="1"/>
</dbReference>
<feature type="compositionally biased region" description="Polar residues" evidence="1">
    <location>
        <begin position="55"/>
        <end position="66"/>
    </location>
</feature>
<feature type="compositionally biased region" description="Basic and acidic residues" evidence="1">
    <location>
        <begin position="630"/>
        <end position="643"/>
    </location>
</feature>
<feature type="region of interest" description="Disordered" evidence="1">
    <location>
        <begin position="679"/>
        <end position="703"/>
    </location>
</feature>
<protein>
    <submittedName>
        <fullName evidence="2">Uncharacterized protein</fullName>
    </submittedName>
</protein>
<dbReference type="RefSeq" id="XP_066087497.1">
    <property type="nucleotide sequence ID" value="XM_066231400.1"/>
</dbReference>
<dbReference type="GeneID" id="91106458"/>
<feature type="compositionally biased region" description="Basic residues" evidence="1">
    <location>
        <begin position="689"/>
        <end position="703"/>
    </location>
</feature>
<reference evidence="2 3" key="1">
    <citation type="submission" date="2024-01" db="EMBL/GenBank/DDBJ databases">
        <title>Comparative genomics of Cryptococcus and Kwoniella reveals pathogenesis evolution and contrasting modes of karyotype evolution via chromosome fusion or intercentromeric recombination.</title>
        <authorList>
            <person name="Coelho M.A."/>
            <person name="David-Palma M."/>
            <person name="Shea T."/>
            <person name="Bowers K."/>
            <person name="McGinley-Smith S."/>
            <person name="Mohammad A.W."/>
            <person name="Gnirke A."/>
            <person name="Yurkov A.M."/>
            <person name="Nowrousian M."/>
            <person name="Sun S."/>
            <person name="Cuomo C.A."/>
            <person name="Heitman J."/>
        </authorList>
    </citation>
    <scope>NUCLEOTIDE SEQUENCE [LARGE SCALE GENOMIC DNA]</scope>
    <source>
        <strain evidence="2 3">PYCC6329</strain>
    </source>
</reference>